<organism evidence="1 2">
    <name type="scientific">Kroppenstedtia eburnea</name>
    <dbReference type="NCBI Taxonomy" id="714067"/>
    <lineage>
        <taxon>Bacteria</taxon>
        <taxon>Bacillati</taxon>
        <taxon>Bacillota</taxon>
        <taxon>Bacilli</taxon>
        <taxon>Bacillales</taxon>
        <taxon>Thermoactinomycetaceae</taxon>
        <taxon>Kroppenstedtia</taxon>
    </lineage>
</organism>
<accession>A0A1N7IXT9</accession>
<dbReference type="EMBL" id="FTOD01000001">
    <property type="protein sequence ID" value="SIS41900.1"/>
    <property type="molecule type" value="Genomic_DNA"/>
</dbReference>
<reference evidence="2" key="1">
    <citation type="submission" date="2017-01" db="EMBL/GenBank/DDBJ databases">
        <authorList>
            <person name="Varghese N."/>
            <person name="Submissions S."/>
        </authorList>
    </citation>
    <scope>NUCLEOTIDE SEQUENCE [LARGE SCALE GENOMIC DNA]</scope>
    <source>
        <strain evidence="2">DSM 45196</strain>
    </source>
</reference>
<evidence type="ECO:0000313" key="1">
    <source>
        <dbReference type="EMBL" id="SIS41900.1"/>
    </source>
</evidence>
<dbReference type="InterPro" id="IPR014962">
    <property type="entry name" value="YolD"/>
</dbReference>
<gene>
    <name evidence="1" type="ORF">SAMN05421790_101482</name>
</gene>
<evidence type="ECO:0000313" key="2">
    <source>
        <dbReference type="Proteomes" id="UP000186795"/>
    </source>
</evidence>
<protein>
    <submittedName>
        <fullName evidence="1">YolD-like protein</fullName>
    </submittedName>
</protein>
<sequence>MNPLDRGNKLWEGHRMILPEHEHRLWQERRRQEEYRPPELDPDALEAIGRKIERSFLDREPVRITYASKYGPRRTGGTVLKINPLERWILLGNDEERQLIPFSLILDVEEV</sequence>
<dbReference type="AlphaFoldDB" id="A0A1N7IXT9"/>
<dbReference type="Proteomes" id="UP000186795">
    <property type="component" value="Unassembled WGS sequence"/>
</dbReference>
<name>A0A1N7IXT9_9BACL</name>
<dbReference type="Pfam" id="PF08863">
    <property type="entry name" value="YolD"/>
    <property type="match status" value="1"/>
</dbReference>
<keyword evidence="2" id="KW-1185">Reference proteome</keyword>
<proteinExistence type="predicted"/>